<keyword evidence="10" id="KW-1185">Reference proteome</keyword>
<reference evidence="9" key="1">
    <citation type="submission" date="2022-03" db="EMBL/GenBank/DDBJ databases">
        <title>A functionally conserved STORR gene fusion in Papaver species that diverged 16.8 million years ago.</title>
        <authorList>
            <person name="Catania T."/>
        </authorList>
    </citation>
    <scope>NUCLEOTIDE SEQUENCE</scope>
    <source>
        <strain evidence="9">S-191538</strain>
    </source>
</reference>
<dbReference type="InterPro" id="IPR026961">
    <property type="entry name" value="PGG_dom"/>
</dbReference>
<comment type="caution">
    <text evidence="9">The sequence shown here is derived from an EMBL/GenBank/DDBJ whole genome shotgun (WGS) entry which is preliminary data.</text>
</comment>
<dbReference type="Proteomes" id="UP001177140">
    <property type="component" value="Unassembled WGS sequence"/>
</dbReference>
<dbReference type="AlphaFoldDB" id="A0AA42B0C1"/>
<accession>A0AA42B0C1</accession>
<feature type="non-terminal residue" evidence="9">
    <location>
        <position position="1"/>
    </location>
</feature>
<evidence type="ECO:0000259" key="8">
    <source>
        <dbReference type="Pfam" id="PF13962"/>
    </source>
</evidence>
<feature type="transmembrane region" description="Helical" evidence="7">
    <location>
        <begin position="103"/>
        <end position="120"/>
    </location>
</feature>
<keyword evidence="6 7" id="KW-0472">Membrane</keyword>
<protein>
    <recommendedName>
        <fullName evidence="8">PGG domain-containing protein</fullName>
    </recommendedName>
</protein>
<feature type="transmembrane region" description="Helical" evidence="7">
    <location>
        <begin position="253"/>
        <end position="278"/>
    </location>
</feature>
<dbReference type="PANTHER" id="PTHR24186">
    <property type="entry name" value="PROTEIN PHOSPHATASE 1 REGULATORY SUBUNIT"/>
    <property type="match status" value="1"/>
</dbReference>
<evidence type="ECO:0000256" key="1">
    <source>
        <dbReference type="ARBA" id="ARBA00004141"/>
    </source>
</evidence>
<evidence type="ECO:0000256" key="7">
    <source>
        <dbReference type="SAM" id="Phobius"/>
    </source>
</evidence>
<evidence type="ECO:0000313" key="10">
    <source>
        <dbReference type="Proteomes" id="UP001177140"/>
    </source>
</evidence>
<keyword evidence="2 7" id="KW-0812">Transmembrane</keyword>
<feature type="transmembrane region" description="Helical" evidence="7">
    <location>
        <begin position="290"/>
        <end position="311"/>
    </location>
</feature>
<keyword evidence="5" id="KW-0040">ANK repeat</keyword>
<proteinExistence type="predicted"/>
<comment type="subcellular location">
    <subcellularLocation>
        <location evidence="1">Membrane</location>
        <topology evidence="1">Multi-pass membrane protein</topology>
    </subcellularLocation>
</comment>
<evidence type="ECO:0000313" key="9">
    <source>
        <dbReference type="EMBL" id="MCL7046454.1"/>
    </source>
</evidence>
<feature type="domain" description="PGG" evidence="8">
    <location>
        <begin position="205"/>
        <end position="274"/>
    </location>
</feature>
<dbReference type="PANTHER" id="PTHR24186:SF37">
    <property type="entry name" value="PGG DOMAIN-CONTAINING PROTEIN"/>
    <property type="match status" value="1"/>
</dbReference>
<dbReference type="EMBL" id="JAJJMA010281414">
    <property type="protein sequence ID" value="MCL7046454.1"/>
    <property type="molecule type" value="Genomic_DNA"/>
</dbReference>
<keyword evidence="3" id="KW-0677">Repeat</keyword>
<feature type="domain" description="PGG" evidence="8">
    <location>
        <begin position="95"/>
        <end position="135"/>
    </location>
</feature>
<evidence type="ECO:0000256" key="6">
    <source>
        <dbReference type="ARBA" id="ARBA00023136"/>
    </source>
</evidence>
<evidence type="ECO:0000256" key="3">
    <source>
        <dbReference type="ARBA" id="ARBA00022737"/>
    </source>
</evidence>
<evidence type="ECO:0000256" key="5">
    <source>
        <dbReference type="ARBA" id="ARBA00023043"/>
    </source>
</evidence>
<gene>
    <name evidence="9" type="ORF">MKW94_011234</name>
</gene>
<organism evidence="9 10">
    <name type="scientific">Papaver nudicaule</name>
    <name type="common">Iceland poppy</name>
    <dbReference type="NCBI Taxonomy" id="74823"/>
    <lineage>
        <taxon>Eukaryota</taxon>
        <taxon>Viridiplantae</taxon>
        <taxon>Streptophyta</taxon>
        <taxon>Embryophyta</taxon>
        <taxon>Tracheophyta</taxon>
        <taxon>Spermatophyta</taxon>
        <taxon>Magnoliopsida</taxon>
        <taxon>Ranunculales</taxon>
        <taxon>Papaveraceae</taxon>
        <taxon>Papaveroideae</taxon>
        <taxon>Papaver</taxon>
    </lineage>
</organism>
<sequence>IIDKLLNNNVGVEINALNKNGLTALDILSTQGLKDFEDNEIEDRLRYAGGLSARELVPAATGDVSQTIVITTVRSSNVTSECDTPMKGKYEGCDDWLKNKQNALLVVVVLIATMAFQAGFSPPGGVWQDDSRLNSSTDPGMFLYYAQGIPGFNSIDSDFLNLLKNNDQIKLNQFEPVPNDGLVLEDEWTSIISNYTGFYPHLVRYAGTSILAYKSNTMFSIYVICNTVGFLASLCIILLLVTGLAFKRRVHVWILMVIMWTTITCVAVSYLIAVLSMMPPFTIGPQIFDWMLGGWLVFVAIVLLLHILWFLSRYLKKLKTT</sequence>
<dbReference type="GO" id="GO:0005886">
    <property type="term" value="C:plasma membrane"/>
    <property type="evidence" value="ECO:0007669"/>
    <property type="project" value="TreeGrafter"/>
</dbReference>
<evidence type="ECO:0000256" key="2">
    <source>
        <dbReference type="ARBA" id="ARBA00022692"/>
    </source>
</evidence>
<feature type="transmembrane region" description="Helical" evidence="7">
    <location>
        <begin position="219"/>
        <end position="241"/>
    </location>
</feature>
<dbReference type="Pfam" id="PF13962">
    <property type="entry name" value="PGG"/>
    <property type="match status" value="2"/>
</dbReference>
<keyword evidence="4 7" id="KW-1133">Transmembrane helix</keyword>
<name>A0AA42B0C1_PAPNU</name>
<evidence type="ECO:0000256" key="4">
    <source>
        <dbReference type="ARBA" id="ARBA00022989"/>
    </source>
</evidence>